<organism evidence="1 2">
    <name type="scientific">Brevibacillus antibioticus</name>
    <dbReference type="NCBI Taxonomy" id="2570228"/>
    <lineage>
        <taxon>Bacteria</taxon>
        <taxon>Bacillati</taxon>
        <taxon>Bacillota</taxon>
        <taxon>Bacilli</taxon>
        <taxon>Bacillales</taxon>
        <taxon>Paenibacillaceae</taxon>
        <taxon>Brevibacillus</taxon>
    </lineage>
</organism>
<protein>
    <submittedName>
        <fullName evidence="1">DUF2785 domain-containing protein</fullName>
    </submittedName>
</protein>
<evidence type="ECO:0000313" key="2">
    <source>
        <dbReference type="Proteomes" id="UP000307841"/>
    </source>
</evidence>
<dbReference type="InterPro" id="IPR021247">
    <property type="entry name" value="DUF2785"/>
</dbReference>
<dbReference type="Proteomes" id="UP000307841">
    <property type="component" value="Unassembled WGS sequence"/>
</dbReference>
<comment type="caution">
    <text evidence="1">The sequence shown here is derived from an EMBL/GenBank/DDBJ whole genome shotgun (WGS) entry which is preliminary data.</text>
</comment>
<accession>A0A4U2YBL8</accession>
<dbReference type="Pfam" id="PF10978">
    <property type="entry name" value="DUF2785"/>
    <property type="match status" value="1"/>
</dbReference>
<dbReference type="RefSeq" id="WP_137031605.1">
    <property type="nucleotide sequence ID" value="NZ_SZNK01000001.1"/>
</dbReference>
<keyword evidence="2" id="KW-1185">Reference proteome</keyword>
<dbReference type="AlphaFoldDB" id="A0A4U2YBL8"/>
<proteinExistence type="predicted"/>
<sequence length="283" mass="32599">MSNTRTKLMIDLQRIEKEHYQLREGERTQDFLTLMLQFIGDPQPELRDGLIYPTLYTWIYEENRFTETELSNLLAILTDEHHLFYHIGSEGDQSVFTRTFSVLPVALIVRLHSKKPFLDYAEFQNLKHSLLRYYKEEKDLRGYLPEGGWAHGASHGADALLELVKCPESDKAVQLEVLAAIEGMLHNGKQIFSDEDDERIASIVDTMIEEGLLPQQEIADWISGLTKCVDWPKSYVQTIARVNSKNFLRSLYFRRGQGSRGNVLAAVILATETKLNKFARGRY</sequence>
<dbReference type="EMBL" id="SZNK01000001">
    <property type="protein sequence ID" value="TKI58160.1"/>
    <property type="molecule type" value="Genomic_DNA"/>
</dbReference>
<reference evidence="1 2" key="1">
    <citation type="submission" date="2019-04" db="EMBL/GenBank/DDBJ databases">
        <title>Whole genome sequencing of Brevibacillus sp. TGS2-1.</title>
        <authorList>
            <person name="Choi A."/>
        </authorList>
    </citation>
    <scope>NUCLEOTIDE SEQUENCE [LARGE SCALE GENOMIC DNA]</scope>
    <source>
        <strain evidence="1 2">TGS2-1</strain>
    </source>
</reference>
<gene>
    <name evidence="1" type="ORF">E8L90_23760</name>
</gene>
<name>A0A4U2YBL8_9BACL</name>
<evidence type="ECO:0000313" key="1">
    <source>
        <dbReference type="EMBL" id="TKI58160.1"/>
    </source>
</evidence>
<dbReference type="OrthoDB" id="7619731at2"/>